<evidence type="ECO:0000313" key="5">
    <source>
        <dbReference type="Proteomes" id="UP001230268"/>
    </source>
</evidence>
<reference evidence="4" key="1">
    <citation type="submission" date="2023-08" db="EMBL/GenBank/DDBJ databases">
        <title>Draft sequence of the Babesia gibsoni genome.</title>
        <authorList>
            <person name="Yamagishi J.Y."/>
            <person name="Xuan X.X."/>
        </authorList>
    </citation>
    <scope>NUCLEOTIDE SEQUENCE</scope>
    <source>
        <strain evidence="4">Azabu</strain>
    </source>
</reference>
<dbReference type="PANTHER" id="PTHR43272:SF33">
    <property type="entry name" value="AMP-BINDING DOMAIN-CONTAINING PROTEIN-RELATED"/>
    <property type="match status" value="1"/>
</dbReference>
<dbReference type="InterPro" id="IPR000873">
    <property type="entry name" value="AMP-dep_synth/lig_dom"/>
</dbReference>
<organism evidence="4 5">
    <name type="scientific">Babesia gibsoni</name>
    <dbReference type="NCBI Taxonomy" id="33632"/>
    <lineage>
        <taxon>Eukaryota</taxon>
        <taxon>Sar</taxon>
        <taxon>Alveolata</taxon>
        <taxon>Apicomplexa</taxon>
        <taxon>Aconoidasida</taxon>
        <taxon>Piroplasmida</taxon>
        <taxon>Babesiidae</taxon>
        <taxon>Babesia</taxon>
    </lineage>
</organism>
<feature type="domain" description="AMP-dependent synthetase/ligase" evidence="3">
    <location>
        <begin position="169"/>
        <end position="282"/>
    </location>
</feature>
<dbReference type="GO" id="GO:0016020">
    <property type="term" value="C:membrane"/>
    <property type="evidence" value="ECO:0007669"/>
    <property type="project" value="TreeGrafter"/>
</dbReference>
<keyword evidence="2" id="KW-0067">ATP-binding</keyword>
<evidence type="ECO:0000259" key="3">
    <source>
        <dbReference type="Pfam" id="PF00501"/>
    </source>
</evidence>
<protein>
    <submittedName>
        <fullName evidence="4">Acetyl-CoA synthetase like protein</fullName>
    </submittedName>
</protein>
<evidence type="ECO:0000256" key="2">
    <source>
        <dbReference type="ARBA" id="ARBA00022840"/>
    </source>
</evidence>
<comment type="caution">
    <text evidence="4">The sequence shown here is derived from an EMBL/GenBank/DDBJ whole genome shotgun (WGS) entry which is preliminary data.</text>
</comment>
<dbReference type="AlphaFoldDB" id="A0AAD8UUB0"/>
<dbReference type="Gene3D" id="3.40.50.12780">
    <property type="entry name" value="N-terminal domain of ligase-like"/>
    <property type="match status" value="1"/>
</dbReference>
<keyword evidence="5" id="KW-1185">Reference proteome</keyword>
<evidence type="ECO:0000256" key="1">
    <source>
        <dbReference type="ARBA" id="ARBA00022741"/>
    </source>
</evidence>
<dbReference type="Proteomes" id="UP001230268">
    <property type="component" value="Unassembled WGS sequence"/>
</dbReference>
<name>A0AAD8UUB0_BABGI</name>
<sequence length="517" mass="58037">MANEIELVLDFADPTDPACKRPLGDYRYSTVLHKTNRADESDVYCGLDMLNKPVDRSATIPSKFATSFDLLVHAANLHPNVEHLGVREKLVEPDGKETLGEYKWTTLSESVETIRIIGTALISEPGLVEEIHLEDAILKSGRLLVFDELSQENLASVKELGLKHIHMDELLAKYKDKVIQPPKRRREDIATIVYTSGTGGSPKGALHSNLSLMTLFSRLALSGNRLRLFPHFSTISYLPLSHVYERFVEHYCALRLCRIGYYGGNIRNLLDDIKTLKPHVIVGDYRDPHKGTIGGPIGDVIFKIRSIPDMEYDARGNPPRGELLMKASGTMVGYFMRPDLTSEALDSEGWYHTGDVVELQPNMAVKILDRARNFFKLSQGEYIAPEKLENLYIKSPYVDQIFIHGESKRNHIVGIIVVNVEAVAAWASRNGLANAPVSTLLNDEKLIEEVTSSLLDIAEKGCLNSLEKLKVFILIDEPFSTSNGLMTPTFKCIRKQIRARYEEEINAMYDSNIHLNS</sequence>
<proteinExistence type="predicted"/>
<gene>
    <name evidence="4" type="ORF">BgAZ_208140</name>
</gene>
<dbReference type="EMBL" id="JAVEPI010000002">
    <property type="protein sequence ID" value="KAK1443938.1"/>
    <property type="molecule type" value="Genomic_DNA"/>
</dbReference>
<dbReference type="SUPFAM" id="SSF56801">
    <property type="entry name" value="Acetyl-CoA synthetase-like"/>
    <property type="match status" value="1"/>
</dbReference>
<dbReference type="Pfam" id="PF00501">
    <property type="entry name" value="AMP-binding"/>
    <property type="match status" value="1"/>
</dbReference>
<dbReference type="GO" id="GO:0005783">
    <property type="term" value="C:endoplasmic reticulum"/>
    <property type="evidence" value="ECO:0007669"/>
    <property type="project" value="TreeGrafter"/>
</dbReference>
<keyword evidence="1" id="KW-0547">Nucleotide-binding</keyword>
<evidence type="ECO:0000313" key="4">
    <source>
        <dbReference type="EMBL" id="KAK1443938.1"/>
    </source>
</evidence>
<dbReference type="Gene3D" id="2.30.38.10">
    <property type="entry name" value="Luciferase, Domain 3"/>
    <property type="match status" value="1"/>
</dbReference>
<dbReference type="PANTHER" id="PTHR43272">
    <property type="entry name" value="LONG-CHAIN-FATTY-ACID--COA LIGASE"/>
    <property type="match status" value="1"/>
</dbReference>
<dbReference type="GO" id="GO:0004467">
    <property type="term" value="F:long-chain fatty acid-CoA ligase activity"/>
    <property type="evidence" value="ECO:0007669"/>
    <property type="project" value="TreeGrafter"/>
</dbReference>
<dbReference type="InterPro" id="IPR042099">
    <property type="entry name" value="ANL_N_sf"/>
</dbReference>
<dbReference type="GO" id="GO:0005524">
    <property type="term" value="F:ATP binding"/>
    <property type="evidence" value="ECO:0007669"/>
    <property type="project" value="UniProtKB-KW"/>
</dbReference>
<accession>A0AAD8UUB0</accession>